<evidence type="ECO:0000256" key="1">
    <source>
        <dbReference type="SAM" id="Phobius"/>
    </source>
</evidence>
<feature type="transmembrane region" description="Helical" evidence="1">
    <location>
        <begin position="116"/>
        <end position="135"/>
    </location>
</feature>
<keyword evidence="1" id="KW-1133">Transmembrane helix</keyword>
<dbReference type="Proteomes" id="UP001597492">
    <property type="component" value="Unassembled WGS sequence"/>
</dbReference>
<keyword evidence="3" id="KW-1185">Reference proteome</keyword>
<protein>
    <recommendedName>
        <fullName evidence="4">Transmembrane protein</fullName>
    </recommendedName>
</protein>
<dbReference type="EMBL" id="JBHUNE010000003">
    <property type="protein sequence ID" value="MFD2757776.1"/>
    <property type="molecule type" value="Genomic_DNA"/>
</dbReference>
<feature type="transmembrane region" description="Helical" evidence="1">
    <location>
        <begin position="49"/>
        <end position="68"/>
    </location>
</feature>
<comment type="caution">
    <text evidence="2">The sequence shown here is derived from an EMBL/GenBank/DDBJ whole genome shotgun (WGS) entry which is preliminary data.</text>
</comment>
<evidence type="ECO:0000313" key="3">
    <source>
        <dbReference type="Proteomes" id="UP001597492"/>
    </source>
</evidence>
<sequence length="180" mass="19639">MTSPANGLPASDDWRSRAISLAPWPLLLGVVFIVSTMGWLPFWGHSIRVTTMLVMFTLVGLGLCGRGIRQMVHAHRFGRDAETPTAPGLASGEAGADGLRPRGTVWWWRRAPRVELSWWMGGLLIVVGLGLWVFGEANGQQAMAFFGTAGMVASGYSAAYSAARYSRLCFDHRIPFPALF</sequence>
<proteinExistence type="predicted"/>
<keyword evidence="1" id="KW-0812">Transmembrane</keyword>
<gene>
    <name evidence="2" type="ORF">ACFSW7_05215</name>
</gene>
<feature type="transmembrane region" description="Helical" evidence="1">
    <location>
        <begin position="141"/>
        <end position="163"/>
    </location>
</feature>
<organism evidence="2 3">
    <name type="scientific">Gulosibacter faecalis</name>
    <dbReference type="NCBI Taxonomy" id="272240"/>
    <lineage>
        <taxon>Bacteria</taxon>
        <taxon>Bacillati</taxon>
        <taxon>Actinomycetota</taxon>
        <taxon>Actinomycetes</taxon>
        <taxon>Micrococcales</taxon>
        <taxon>Microbacteriaceae</taxon>
        <taxon>Gulosibacter</taxon>
    </lineage>
</organism>
<dbReference type="RefSeq" id="WP_019618234.1">
    <property type="nucleotide sequence ID" value="NZ_JBHUNE010000003.1"/>
</dbReference>
<evidence type="ECO:0008006" key="4">
    <source>
        <dbReference type="Google" id="ProtNLM"/>
    </source>
</evidence>
<name>A0ABW5UX48_9MICO</name>
<evidence type="ECO:0000313" key="2">
    <source>
        <dbReference type="EMBL" id="MFD2757776.1"/>
    </source>
</evidence>
<keyword evidence="1" id="KW-0472">Membrane</keyword>
<reference evidence="3" key="1">
    <citation type="journal article" date="2019" name="Int. J. Syst. Evol. Microbiol.">
        <title>The Global Catalogue of Microorganisms (GCM) 10K type strain sequencing project: providing services to taxonomists for standard genome sequencing and annotation.</title>
        <authorList>
            <consortium name="The Broad Institute Genomics Platform"/>
            <consortium name="The Broad Institute Genome Sequencing Center for Infectious Disease"/>
            <person name="Wu L."/>
            <person name="Ma J."/>
        </authorList>
    </citation>
    <scope>NUCLEOTIDE SEQUENCE [LARGE SCALE GENOMIC DNA]</scope>
    <source>
        <strain evidence="3">TISTR 1514</strain>
    </source>
</reference>
<feature type="transmembrane region" description="Helical" evidence="1">
    <location>
        <begin position="21"/>
        <end position="43"/>
    </location>
</feature>
<accession>A0ABW5UX48</accession>